<dbReference type="Proteomes" id="UP000308037">
    <property type="component" value="Unassembled WGS sequence"/>
</dbReference>
<dbReference type="Pfam" id="PF08350">
    <property type="entry name" value="FilR1_middle"/>
    <property type="match status" value="1"/>
</dbReference>
<dbReference type="InterPro" id="IPR036388">
    <property type="entry name" value="WH-like_DNA-bd_sf"/>
</dbReference>
<sequence length="261" mass="28701">MDGIDEELAFLLRSDNRIEVLSALDDAAPLDRYELEGRLGASRRTITRIVGTLSERGYLRERDSGYALSAFGIAIARAYNGYRETAGLADRYRLLLRHLDADRLALDPELLRGAELIVATESSPYAILDRMLQLRAEATRVRELAPTVGAKSLGQLAERVEAEEGFEFEAVLPAPALDDAASHPEYAEAQRTIQASGAVDLYVSSASFSFVLGVMDGTAVVGVQVDDRPYALVESTRPEFREWVDSRLDEYRAGATPITKC</sequence>
<dbReference type="RefSeq" id="WP_137276496.1">
    <property type="nucleotide sequence ID" value="NZ_QKNX01000003.1"/>
</dbReference>
<evidence type="ECO:0008006" key="5">
    <source>
        <dbReference type="Google" id="ProtNLM"/>
    </source>
</evidence>
<comment type="caution">
    <text evidence="3">The sequence shown here is derived from an EMBL/GenBank/DDBJ whole genome shotgun (WGS) entry which is preliminary data.</text>
</comment>
<dbReference type="OrthoDB" id="330490at2157"/>
<dbReference type="AlphaFoldDB" id="A0A4U5JBD0"/>
<evidence type="ECO:0000259" key="1">
    <source>
        <dbReference type="Pfam" id="PF08350"/>
    </source>
</evidence>
<dbReference type="InterPro" id="IPR013561">
    <property type="entry name" value="FilR1_middle_dom"/>
</dbReference>
<gene>
    <name evidence="3" type="ORF">DM868_08715</name>
</gene>
<accession>A0A4U5JBD0</accession>
<organism evidence="3 4">
    <name type="scientific">Natronomonas salsuginis</name>
    <dbReference type="NCBI Taxonomy" id="2217661"/>
    <lineage>
        <taxon>Archaea</taxon>
        <taxon>Methanobacteriati</taxon>
        <taxon>Methanobacteriota</taxon>
        <taxon>Stenosarchaea group</taxon>
        <taxon>Halobacteria</taxon>
        <taxon>Halobacteriales</taxon>
        <taxon>Natronomonadaceae</taxon>
        <taxon>Natronomonas</taxon>
    </lineage>
</organism>
<protein>
    <recommendedName>
        <fullName evidence="5">MarR family transcriptional regulator</fullName>
    </recommendedName>
</protein>
<evidence type="ECO:0000259" key="2">
    <source>
        <dbReference type="Pfam" id="PF25213"/>
    </source>
</evidence>
<dbReference type="Gene3D" id="1.10.10.10">
    <property type="entry name" value="Winged helix-like DNA-binding domain superfamily/Winged helix DNA-binding domain"/>
    <property type="match status" value="1"/>
</dbReference>
<dbReference type="EMBL" id="QKNX01000003">
    <property type="protein sequence ID" value="TKR25496.1"/>
    <property type="molecule type" value="Genomic_DNA"/>
</dbReference>
<reference evidence="3 4" key="1">
    <citation type="submission" date="2019-04" db="EMBL/GenBank/DDBJ databases">
        <title>Natronomonas sp. F20-122 a newhaloarchaeon isolated from a saline saltern of Isla Bacuta, Huelva, Spain.</title>
        <authorList>
            <person name="Duran-Viseras A."/>
            <person name="Sanchez-Porro C."/>
            <person name="Ventosa A."/>
        </authorList>
    </citation>
    <scope>NUCLEOTIDE SEQUENCE [LARGE SCALE GENOMIC DNA]</scope>
    <source>
        <strain evidence="3 4">F20-122</strain>
    </source>
</reference>
<dbReference type="Pfam" id="PF25213">
    <property type="entry name" value="HVO_A0261_N"/>
    <property type="match status" value="1"/>
</dbReference>
<name>A0A4U5JBD0_9EURY</name>
<proteinExistence type="predicted"/>
<feature type="domain" description="HVO-A0261-like N-terminal" evidence="2">
    <location>
        <begin position="6"/>
        <end position="91"/>
    </location>
</feature>
<dbReference type="InterPro" id="IPR057527">
    <property type="entry name" value="HVO_A0261-like_N"/>
</dbReference>
<dbReference type="InterPro" id="IPR036390">
    <property type="entry name" value="WH_DNA-bd_sf"/>
</dbReference>
<evidence type="ECO:0000313" key="3">
    <source>
        <dbReference type="EMBL" id="TKR25496.1"/>
    </source>
</evidence>
<feature type="domain" description="Methanogenesis regulatory protein FilR1 middle" evidence="1">
    <location>
        <begin position="124"/>
        <end position="253"/>
    </location>
</feature>
<dbReference type="SUPFAM" id="SSF46785">
    <property type="entry name" value="Winged helix' DNA-binding domain"/>
    <property type="match status" value="1"/>
</dbReference>
<evidence type="ECO:0000313" key="4">
    <source>
        <dbReference type="Proteomes" id="UP000308037"/>
    </source>
</evidence>
<keyword evidence="4" id="KW-1185">Reference proteome</keyword>